<proteinExistence type="predicted"/>
<keyword evidence="2" id="KW-1185">Reference proteome</keyword>
<organism evidence="1 2">
    <name type="scientific">Citreimonas salinaria</name>
    <dbReference type="NCBI Taxonomy" id="321339"/>
    <lineage>
        <taxon>Bacteria</taxon>
        <taxon>Pseudomonadati</taxon>
        <taxon>Pseudomonadota</taxon>
        <taxon>Alphaproteobacteria</taxon>
        <taxon>Rhodobacterales</taxon>
        <taxon>Roseobacteraceae</taxon>
        <taxon>Citreimonas</taxon>
    </lineage>
</organism>
<evidence type="ECO:0000313" key="1">
    <source>
        <dbReference type="EMBL" id="SDY88753.1"/>
    </source>
</evidence>
<name>A0A1H3NJ25_9RHOB</name>
<dbReference type="OrthoDB" id="7510934at2"/>
<evidence type="ECO:0000313" key="2">
    <source>
        <dbReference type="Proteomes" id="UP000199286"/>
    </source>
</evidence>
<accession>A0A1H3NJ25</accession>
<dbReference type="SUPFAM" id="SSF56349">
    <property type="entry name" value="DNA breaking-rejoining enzymes"/>
    <property type="match status" value="1"/>
</dbReference>
<dbReference type="STRING" id="321339.SAMN05444340_1251"/>
<reference evidence="1 2" key="1">
    <citation type="submission" date="2016-10" db="EMBL/GenBank/DDBJ databases">
        <authorList>
            <person name="de Groot N.N."/>
        </authorList>
    </citation>
    <scope>NUCLEOTIDE SEQUENCE [LARGE SCALE GENOMIC DNA]</scope>
    <source>
        <strain evidence="1 2">DSM 26880</strain>
    </source>
</reference>
<sequence>MHELAEELQRHNLHPVAFLTTKKGMPFASSSALVNRNRKWIIGAELSREIVGPDGTKELKATRSQHGIRKRAAHELVEAGASVYEIAAHLLHSDAKSSVPYTRDFNRAKLVESGFDRVEQTRLDQRVRAASSSGTFANKHAAVSDGKVGKWQAFRVRLRTPCSMIWRVGRPTFHPTDRLKNEGGHAQIVMIGYARRPPCREAALRFRHEYERNEHKDVRS</sequence>
<dbReference type="AlphaFoldDB" id="A0A1H3NJ25"/>
<gene>
    <name evidence="1" type="ORF">SAMN05444340_1251</name>
</gene>
<dbReference type="GO" id="GO:0003677">
    <property type="term" value="F:DNA binding"/>
    <property type="evidence" value="ECO:0007669"/>
    <property type="project" value="InterPro"/>
</dbReference>
<dbReference type="EMBL" id="FNPF01000025">
    <property type="protein sequence ID" value="SDY88753.1"/>
    <property type="molecule type" value="Genomic_DNA"/>
</dbReference>
<dbReference type="InterPro" id="IPR011010">
    <property type="entry name" value="DNA_brk_join_enz"/>
</dbReference>
<dbReference type="RefSeq" id="WP_143042366.1">
    <property type="nucleotide sequence ID" value="NZ_FNPF01000025.1"/>
</dbReference>
<protein>
    <recommendedName>
        <fullName evidence="3">Phage integrase family protein</fullName>
    </recommendedName>
</protein>
<evidence type="ECO:0008006" key="3">
    <source>
        <dbReference type="Google" id="ProtNLM"/>
    </source>
</evidence>
<dbReference type="Proteomes" id="UP000199286">
    <property type="component" value="Unassembled WGS sequence"/>
</dbReference>